<sequence length="151" mass="16148">MNSIILLADIVQEPQLRYTSDNQTAIAEMRIEFSGLRPEDPPTKLKAVGWGNLAQEIQANYHEGDRVILEGRLTMNTVDRPEGFKEKQAELTIQKIYALNGASVSSSVTAAAPVATPSAPAPVASAAPKRAAKAPAAPALESQPELDDIPF</sequence>
<dbReference type="InterPro" id="IPR000424">
    <property type="entry name" value="Primosome_PriB/ssb"/>
</dbReference>
<dbReference type="CDD" id="cd04496">
    <property type="entry name" value="SSB_OBF"/>
    <property type="match status" value="1"/>
</dbReference>
<keyword evidence="1 2" id="KW-0238">DNA-binding</keyword>
<accession>A0AA96X668</accession>
<evidence type="ECO:0000256" key="1">
    <source>
        <dbReference type="ARBA" id="ARBA00023125"/>
    </source>
</evidence>
<reference evidence="4" key="1">
    <citation type="journal article" date="2023" name="Plants (Basel)">
        <title>Genomic Analysis of Leptolyngbya boryana CZ1 Reveals Efficient Carbon Fixation Modules.</title>
        <authorList>
            <person name="Bai X."/>
            <person name="Wang H."/>
            <person name="Cheng W."/>
            <person name="Wang J."/>
            <person name="Ma M."/>
            <person name="Hu H."/>
            <person name="Song Z."/>
            <person name="Ma H."/>
            <person name="Fan Y."/>
            <person name="Du C."/>
            <person name="Xu J."/>
        </authorList>
    </citation>
    <scope>NUCLEOTIDE SEQUENCE</scope>
    <source>
        <strain evidence="4">CZ1</strain>
    </source>
</reference>
<gene>
    <name evidence="4" type="ORF">Q2T42_00540</name>
</gene>
<evidence type="ECO:0000313" key="4">
    <source>
        <dbReference type="EMBL" id="WNZ46325.1"/>
    </source>
</evidence>
<dbReference type="RefSeq" id="WP_190647108.1">
    <property type="nucleotide sequence ID" value="NZ_CP130144.1"/>
</dbReference>
<dbReference type="EMBL" id="CP130144">
    <property type="protein sequence ID" value="WNZ46325.1"/>
    <property type="molecule type" value="Genomic_DNA"/>
</dbReference>
<feature type="compositionally biased region" description="Low complexity" evidence="3">
    <location>
        <begin position="113"/>
        <end position="139"/>
    </location>
</feature>
<dbReference type="AlphaFoldDB" id="A0AA96X668"/>
<protein>
    <submittedName>
        <fullName evidence="4">Single-stranded DNA-binding protein</fullName>
    </submittedName>
</protein>
<name>A0AA96X668_LEPBY</name>
<dbReference type="SUPFAM" id="SSF50249">
    <property type="entry name" value="Nucleic acid-binding proteins"/>
    <property type="match status" value="1"/>
</dbReference>
<dbReference type="Gene3D" id="2.40.50.140">
    <property type="entry name" value="Nucleic acid-binding proteins"/>
    <property type="match status" value="1"/>
</dbReference>
<feature type="region of interest" description="Disordered" evidence="3">
    <location>
        <begin position="113"/>
        <end position="151"/>
    </location>
</feature>
<dbReference type="InterPro" id="IPR012340">
    <property type="entry name" value="NA-bd_OB-fold"/>
</dbReference>
<organism evidence="4">
    <name type="scientific">Leptolyngbya boryana CZ1</name>
    <dbReference type="NCBI Taxonomy" id="3060204"/>
    <lineage>
        <taxon>Bacteria</taxon>
        <taxon>Bacillati</taxon>
        <taxon>Cyanobacteriota</taxon>
        <taxon>Cyanophyceae</taxon>
        <taxon>Leptolyngbyales</taxon>
        <taxon>Leptolyngbyaceae</taxon>
        <taxon>Leptolyngbya group</taxon>
        <taxon>Leptolyngbya</taxon>
    </lineage>
</organism>
<evidence type="ECO:0000256" key="3">
    <source>
        <dbReference type="SAM" id="MobiDB-lite"/>
    </source>
</evidence>
<dbReference type="Pfam" id="PF00436">
    <property type="entry name" value="SSB"/>
    <property type="match status" value="1"/>
</dbReference>
<reference evidence="4" key="2">
    <citation type="submission" date="2023-07" db="EMBL/GenBank/DDBJ databases">
        <authorList>
            <person name="Bai X.-H."/>
            <person name="Wang H.-H."/>
            <person name="Wang J."/>
            <person name="Ma M.-Y."/>
            <person name="Hu H.-H."/>
            <person name="Song Z.-L."/>
            <person name="Ma H.-G."/>
            <person name="Fan Y."/>
            <person name="Du C.-Y."/>
            <person name="Xu J.-C."/>
        </authorList>
    </citation>
    <scope>NUCLEOTIDE SEQUENCE</scope>
    <source>
        <strain evidence="4">CZ1</strain>
    </source>
</reference>
<dbReference type="PROSITE" id="PS50935">
    <property type="entry name" value="SSB"/>
    <property type="match status" value="1"/>
</dbReference>
<dbReference type="GO" id="GO:0003697">
    <property type="term" value="F:single-stranded DNA binding"/>
    <property type="evidence" value="ECO:0007669"/>
    <property type="project" value="InterPro"/>
</dbReference>
<evidence type="ECO:0000256" key="2">
    <source>
        <dbReference type="PROSITE-ProRule" id="PRU00252"/>
    </source>
</evidence>
<proteinExistence type="predicted"/>